<keyword evidence="3" id="KW-1185">Reference proteome</keyword>
<gene>
    <name evidence="2" type="ORF">Mth01_41570</name>
</gene>
<keyword evidence="1" id="KW-0812">Transmembrane</keyword>
<dbReference type="AlphaFoldDB" id="A0A8J3RDQ7"/>
<keyword evidence="1" id="KW-1133">Transmembrane helix</keyword>
<feature type="transmembrane region" description="Helical" evidence="1">
    <location>
        <begin position="39"/>
        <end position="59"/>
    </location>
</feature>
<evidence type="ECO:0000313" key="3">
    <source>
        <dbReference type="Proteomes" id="UP000610966"/>
    </source>
</evidence>
<dbReference type="EMBL" id="BOOG01000041">
    <property type="protein sequence ID" value="GIH71904.1"/>
    <property type="molecule type" value="Genomic_DNA"/>
</dbReference>
<protein>
    <submittedName>
        <fullName evidence="2">Uncharacterized protein</fullName>
    </submittedName>
</protein>
<name>A0A8J3RDQ7_9ACTN</name>
<feature type="transmembrane region" description="Helical" evidence="1">
    <location>
        <begin position="6"/>
        <end position="27"/>
    </location>
</feature>
<feature type="transmembrane region" description="Helical" evidence="1">
    <location>
        <begin position="252"/>
        <end position="276"/>
    </location>
</feature>
<dbReference type="Proteomes" id="UP000610966">
    <property type="component" value="Unassembled WGS sequence"/>
</dbReference>
<organism evidence="2 3">
    <name type="scientific">Sphaerimonospora thailandensis</name>
    <dbReference type="NCBI Taxonomy" id="795644"/>
    <lineage>
        <taxon>Bacteria</taxon>
        <taxon>Bacillati</taxon>
        <taxon>Actinomycetota</taxon>
        <taxon>Actinomycetes</taxon>
        <taxon>Streptosporangiales</taxon>
        <taxon>Streptosporangiaceae</taxon>
        <taxon>Sphaerimonospora</taxon>
    </lineage>
</organism>
<keyword evidence="1" id="KW-0472">Membrane</keyword>
<evidence type="ECO:0000313" key="2">
    <source>
        <dbReference type="EMBL" id="GIH71904.1"/>
    </source>
</evidence>
<proteinExistence type="predicted"/>
<evidence type="ECO:0000256" key="1">
    <source>
        <dbReference type="SAM" id="Phobius"/>
    </source>
</evidence>
<reference evidence="2" key="1">
    <citation type="submission" date="2021-01" db="EMBL/GenBank/DDBJ databases">
        <title>Whole genome shotgun sequence of Sphaerimonospora thailandensis NBRC 107569.</title>
        <authorList>
            <person name="Komaki H."/>
            <person name="Tamura T."/>
        </authorList>
    </citation>
    <scope>NUCLEOTIDE SEQUENCE</scope>
    <source>
        <strain evidence="2">NBRC 107569</strain>
    </source>
</reference>
<sequence length="531" mass="59648">MDLASVPAYVPTAVTVAAVVFCYRFAVSPAVRALSRRPTLLLASLATAVPSVAMVFLPLPDPGPFRWFVAFVIIMLTWQGATSDYDVTQPIRPQRHAKAVLLLLAVASCLWPPALLPWLTVICGRLNGWKHHAMMPLRLLKAYLAWFLVATPFGSTRSTAGLLMVLGCVSLSHYVKPAWSKARLGPWPWSWAWHNRTHYLMASAYCWGWARFLSAETVSRMLRRVRLVDRPVNFFTMAVEAAGLVAFLDRRLLITILAATALFNIAVVLASGIFFWENIGTNIALAITVALLPDAEYDTAFGWLAALIALAALLLSAADLLWQPWHLGWWDSPFTARIHWQVETASGATLGLYNNFMCPYEREFGRVLGYFFTDEPVVHGHLGIVWDRDLRDRLVHAVNDRDELHRLKQAQGQVQADDKQAIEHIAFLTAMFIRLRADTPKSPLPRRLRRLKAPGGQLYQWGDLPPYRGKEPVRRIIIRYQERCYRPDTGDFVLLADQVVQEIHLPVSTTDHGSPLCAKFSSTAEPTSESC</sequence>
<accession>A0A8J3RDQ7</accession>
<feature type="transmembrane region" description="Helical" evidence="1">
    <location>
        <begin position="65"/>
        <end position="87"/>
    </location>
</feature>
<comment type="caution">
    <text evidence="2">The sequence shown here is derived from an EMBL/GenBank/DDBJ whole genome shotgun (WGS) entry which is preliminary data.</text>
</comment>
<feature type="transmembrane region" description="Helical" evidence="1">
    <location>
        <begin position="300"/>
        <end position="322"/>
    </location>
</feature>
<feature type="transmembrane region" description="Helical" evidence="1">
    <location>
        <begin position="99"/>
        <end position="121"/>
    </location>
</feature>